<dbReference type="AlphaFoldDB" id="A0A3P3XMJ0"/>
<dbReference type="EMBL" id="FWDM01000039">
    <property type="protein sequence ID" value="SLM15727.1"/>
    <property type="molecule type" value="Genomic_DNA"/>
</dbReference>
<proteinExistence type="predicted"/>
<dbReference type="PANTHER" id="PTHR34614">
    <property type="match status" value="1"/>
</dbReference>
<dbReference type="InterPro" id="IPR002559">
    <property type="entry name" value="Transposase_11"/>
</dbReference>
<dbReference type="GO" id="GO:0003677">
    <property type="term" value="F:DNA binding"/>
    <property type="evidence" value="ECO:0007669"/>
    <property type="project" value="InterPro"/>
</dbReference>
<evidence type="ECO:0000259" key="1">
    <source>
        <dbReference type="Pfam" id="PF01609"/>
    </source>
</evidence>
<dbReference type="InterPro" id="IPR012337">
    <property type="entry name" value="RNaseH-like_sf"/>
</dbReference>
<dbReference type="PANTHER" id="PTHR34614:SF2">
    <property type="entry name" value="TRANSPOSASE IS4-LIKE DOMAIN-CONTAINING PROTEIN"/>
    <property type="match status" value="1"/>
</dbReference>
<protein>
    <submittedName>
        <fullName evidence="5">Transposase</fullName>
    </submittedName>
</protein>
<evidence type="ECO:0000313" key="2">
    <source>
        <dbReference type="EMBL" id="SLM10020.1"/>
    </source>
</evidence>
<dbReference type="EMBL" id="FWDM01000035">
    <property type="protein sequence ID" value="SLM15247.1"/>
    <property type="molecule type" value="Genomic_DNA"/>
</dbReference>
<dbReference type="SUPFAM" id="SSF53098">
    <property type="entry name" value="Ribonuclease H-like"/>
    <property type="match status" value="1"/>
</dbReference>
<dbReference type="GO" id="GO:0004803">
    <property type="term" value="F:transposase activity"/>
    <property type="evidence" value="ECO:0007669"/>
    <property type="project" value="InterPro"/>
</dbReference>
<evidence type="ECO:0000313" key="4">
    <source>
        <dbReference type="EMBL" id="SLM15247.1"/>
    </source>
</evidence>
<dbReference type="GO" id="GO:0006313">
    <property type="term" value="P:DNA transposition"/>
    <property type="evidence" value="ECO:0007669"/>
    <property type="project" value="InterPro"/>
</dbReference>
<dbReference type="Pfam" id="PF01609">
    <property type="entry name" value="DDE_Tnp_1"/>
    <property type="match status" value="1"/>
</dbReference>
<gene>
    <name evidence="2" type="ORF">SPIROBIBN47_110008</name>
    <name evidence="3" type="ORF">SPIROBIBN47_360036</name>
    <name evidence="4" type="ORF">SPIROBIBN47_400029</name>
    <name evidence="5" type="ORF">SPIROBIBN47_70009</name>
</gene>
<sequence length="608" mass="70660">MFVQTLFEKKTGRTLLFYYTARRVKGKIVKTKVKRIGYLDEFLDAYPDPLTHFRQEAKRLTQEAQLKTLTVTFSMDEHFSFGAGFAATEDAAVEKADRTFHYGVLPLLQLYRELKIDAFLRIKAQYTKVDFNHNHLFQMLVFGRILFPESKLATWRDRTRILQHSDFSDDAVYRALPFFAQIKDALVQHLHEQVQRQYHRDTTLLYYDVTNYYWEVDREDELRKRGVSKEHRPEPIVQLGLCMDNSGLPVTYGLFPGNTNDVATMRPMMQHLAESLGTKHLIYVADKGMMGGMNIAQIILEHNGYVISSSVRKADAELRRYILDHEGYTELAGGSFKYKSRLVPCTLYVDTPDGRKKQIRINERQVVFWSEDYWKKARHDRDMAIAKAMARAGYGENTVLNNHAGNRFIKKEIFDPDTRKEVDHPEFSFALDQELLDSEEELDGYYLIRSNVVGVREGDAPFNQPYRWHAKDNLFELNRPVVDLDIIDMYRGLWRIEESFKITKSQLKARPAFVHRQDSIEAHFLSCFVALLLLRLLEKRTGEKIPVATIVESLRKAQLVQLEDETYVNACCDNVIEAIGQALELDLTKKYYTKGELKALRGKTAKSR</sequence>
<reference evidence="5" key="1">
    <citation type="submission" date="2017-02" db="EMBL/GenBank/DDBJ databases">
        <authorList>
            <person name="Regsiter A."/>
            <person name="William W."/>
        </authorList>
    </citation>
    <scope>NUCLEOTIDE SEQUENCE</scope>
    <source>
        <strain evidence="5">Bib</strain>
    </source>
</reference>
<accession>A0A3P3XMJ0</accession>
<name>A0A3P3XMJ0_9SPIR</name>
<dbReference type="EMBL" id="FWDM01000003">
    <property type="protein sequence ID" value="SLM10020.1"/>
    <property type="molecule type" value="Genomic_DNA"/>
</dbReference>
<dbReference type="EMBL" id="FWDM01000030">
    <property type="protein sequence ID" value="SLM14871.1"/>
    <property type="molecule type" value="Genomic_DNA"/>
</dbReference>
<feature type="domain" description="Transposase IS4-like" evidence="1">
    <location>
        <begin position="239"/>
        <end position="533"/>
    </location>
</feature>
<dbReference type="InterPro" id="IPR047654">
    <property type="entry name" value="IS1634_transpos"/>
</dbReference>
<dbReference type="NCBIfam" id="NF033559">
    <property type="entry name" value="transpos_IS1634"/>
    <property type="match status" value="1"/>
</dbReference>
<organism evidence="5">
    <name type="scientific">uncultured spirochete</name>
    <dbReference type="NCBI Taxonomy" id="156406"/>
    <lineage>
        <taxon>Bacteria</taxon>
        <taxon>Pseudomonadati</taxon>
        <taxon>Spirochaetota</taxon>
        <taxon>Spirochaetia</taxon>
        <taxon>Spirochaetales</taxon>
        <taxon>environmental samples</taxon>
    </lineage>
</organism>
<evidence type="ECO:0000313" key="3">
    <source>
        <dbReference type="EMBL" id="SLM14871.1"/>
    </source>
</evidence>
<evidence type="ECO:0000313" key="5">
    <source>
        <dbReference type="EMBL" id="SLM15727.1"/>
    </source>
</evidence>